<dbReference type="Proteomes" id="UP001358586">
    <property type="component" value="Chromosome 13"/>
</dbReference>
<protein>
    <recommendedName>
        <fullName evidence="3">Aminotransferase-like plant mobile domain-containing protein</fullName>
    </recommendedName>
</protein>
<keyword evidence="2" id="KW-1185">Reference proteome</keyword>
<evidence type="ECO:0000313" key="2">
    <source>
        <dbReference type="Proteomes" id="UP001358586"/>
    </source>
</evidence>
<evidence type="ECO:0000313" key="1">
    <source>
        <dbReference type="EMBL" id="KAK5771277.1"/>
    </source>
</evidence>
<sequence length="182" mass="20677">MGNEYLDKVEDNASVCTWSEKTQLEKGDRVIESWFTIGDVDLVPTLEEYTTLLHCPRIQGHNAYVRPASFPTFAKKLVMITGMSDQWAVARVQQKGDSKCVPWAILWDLISTHPALGHIDEEVTDLLYRVGKQNSLVPAILAETFRSLSACRRADEGRFIGCANLLLVWFYSHFWKVDKVPC</sequence>
<name>A0ABR0MDV5_GOSAR</name>
<dbReference type="PANTHER" id="PTHR48200">
    <property type="entry name" value="PROTEIN, PUTATIVE-RELATED"/>
    <property type="match status" value="1"/>
</dbReference>
<dbReference type="PANTHER" id="PTHR48200:SF1">
    <property type="entry name" value="AMINOTRANSFERASE-LIKE PLANT MOBILE DOMAIN-CONTAINING PROTEIN"/>
    <property type="match status" value="1"/>
</dbReference>
<reference evidence="1 2" key="1">
    <citation type="submission" date="2023-03" db="EMBL/GenBank/DDBJ databases">
        <title>WGS of Gossypium arboreum.</title>
        <authorList>
            <person name="Yu D."/>
        </authorList>
    </citation>
    <scope>NUCLEOTIDE SEQUENCE [LARGE SCALE GENOMIC DNA]</scope>
    <source>
        <tissue evidence="1">Leaf</tissue>
    </source>
</reference>
<organism evidence="1 2">
    <name type="scientific">Gossypium arboreum</name>
    <name type="common">Tree cotton</name>
    <name type="synonym">Gossypium nanking</name>
    <dbReference type="NCBI Taxonomy" id="29729"/>
    <lineage>
        <taxon>Eukaryota</taxon>
        <taxon>Viridiplantae</taxon>
        <taxon>Streptophyta</taxon>
        <taxon>Embryophyta</taxon>
        <taxon>Tracheophyta</taxon>
        <taxon>Spermatophyta</taxon>
        <taxon>Magnoliopsida</taxon>
        <taxon>eudicotyledons</taxon>
        <taxon>Gunneridae</taxon>
        <taxon>Pentapetalae</taxon>
        <taxon>rosids</taxon>
        <taxon>malvids</taxon>
        <taxon>Malvales</taxon>
        <taxon>Malvaceae</taxon>
        <taxon>Malvoideae</taxon>
        <taxon>Gossypium</taxon>
    </lineage>
</organism>
<accession>A0ABR0MDV5</accession>
<gene>
    <name evidence="1" type="ORF">PVK06_047467</name>
</gene>
<dbReference type="EMBL" id="JARKNE010000013">
    <property type="protein sequence ID" value="KAK5771277.1"/>
    <property type="molecule type" value="Genomic_DNA"/>
</dbReference>
<evidence type="ECO:0008006" key="3">
    <source>
        <dbReference type="Google" id="ProtNLM"/>
    </source>
</evidence>
<proteinExistence type="predicted"/>
<comment type="caution">
    <text evidence="1">The sequence shown here is derived from an EMBL/GenBank/DDBJ whole genome shotgun (WGS) entry which is preliminary data.</text>
</comment>